<feature type="domain" description="Microtubule-associated serine/threonine-protein kinase pre-PK" evidence="2">
    <location>
        <begin position="227"/>
        <end position="499"/>
    </location>
</feature>
<name>A0A087TGN3_STEMI</name>
<feature type="region of interest" description="Disordered" evidence="1">
    <location>
        <begin position="183"/>
        <end position="219"/>
    </location>
</feature>
<accession>A0A087TGN3</accession>
<evidence type="ECO:0000313" key="4">
    <source>
        <dbReference type="Proteomes" id="UP000054359"/>
    </source>
</evidence>
<dbReference type="OMA" id="FGGCKFL"/>
<dbReference type="Proteomes" id="UP000054359">
    <property type="component" value="Unassembled WGS sequence"/>
</dbReference>
<dbReference type="GO" id="GO:0000287">
    <property type="term" value="F:magnesium ion binding"/>
    <property type="evidence" value="ECO:0007669"/>
    <property type="project" value="InterPro"/>
</dbReference>
<dbReference type="InterPro" id="IPR015022">
    <property type="entry name" value="MAST_pre-PK_dom"/>
</dbReference>
<sequence length="549" mass="61337">MSDKEHAQWRHSRREAFTNRSSSAPQSRQGTTAQRWRDVPCPTVGSFMVANRLEEVLMGVVPSDLPLNQFCSLTEEDLRTKFSVDDPAKAKCVMTVIQLAKEFEGTCHVKRTSSSPAISPKPCEYDDLLSLFPRKPRPISRQISEDVRFRRESFTSSPHSQLSPSQAESSNLLRMRASLMGQSAPSLSASMKDLGPPRRGRSTRKSFISNTSPTLPRCHSPVLQAAPVDNMRNISSSQHTICASVKRVDGRRWSLASLPSSGYGTNTPGSSNVSSQCSSQEKLHTLTHGNLDDGPSHTHFSSNESNPGLEEDGRHSPIVRPRSRSLSPLRSPGVDSEVVAMNNVYKERFPKATQQMEEKLQQFLNEHMNYDPSESLDAVARFVHHQVIHMAQDCLSQSQSQLITSHYFFEMSENLEKLLVECQEKSPEAAQYLKVLIKKLLVIISRPARLLECLEFDPEEFYRLLEAAEGHAKVQQGVTTDIPKYIISKLGLNRDPLAELSRDLSSDFDGQEQTDYSGQTGRDLFPQSSKPPNESDFETVKLISNGAYG</sequence>
<feature type="region of interest" description="Disordered" evidence="1">
    <location>
        <begin position="258"/>
        <end position="333"/>
    </location>
</feature>
<dbReference type="FunFam" id="1.20.1480.20:FF:000001">
    <property type="entry name" value="microtubule-associated serine/threonine-protein kinase 4 isoform X1"/>
    <property type="match status" value="1"/>
</dbReference>
<dbReference type="OrthoDB" id="10070999at2759"/>
<evidence type="ECO:0000313" key="3">
    <source>
        <dbReference type="EMBL" id="KFM64272.1"/>
    </source>
</evidence>
<dbReference type="InterPro" id="IPR023142">
    <property type="entry name" value="MAST_pre-PK_dom_sf"/>
</dbReference>
<dbReference type="STRING" id="407821.A0A087TGN3"/>
<dbReference type="EMBL" id="KK115146">
    <property type="protein sequence ID" value="KFM64272.1"/>
    <property type="molecule type" value="Genomic_DNA"/>
</dbReference>
<dbReference type="Gene3D" id="1.20.1480.20">
    <property type="entry name" value="MAST3 pre-PK domain-like"/>
    <property type="match status" value="1"/>
</dbReference>
<feature type="region of interest" description="Disordered" evidence="1">
    <location>
        <begin position="1"/>
        <end position="35"/>
    </location>
</feature>
<feature type="compositionally biased region" description="Polar residues" evidence="1">
    <location>
        <begin position="511"/>
        <end position="532"/>
    </location>
</feature>
<proteinExistence type="predicted"/>
<dbReference type="GO" id="GO:0005524">
    <property type="term" value="F:ATP binding"/>
    <property type="evidence" value="ECO:0007669"/>
    <property type="project" value="InterPro"/>
</dbReference>
<evidence type="ECO:0000259" key="2">
    <source>
        <dbReference type="Pfam" id="PF08926"/>
    </source>
</evidence>
<gene>
    <name evidence="3" type="ORF">X975_14617</name>
</gene>
<feature type="compositionally biased region" description="Polar residues" evidence="1">
    <location>
        <begin position="205"/>
        <end position="214"/>
    </location>
</feature>
<dbReference type="SUPFAM" id="SSF140482">
    <property type="entry name" value="MAST3 pre-PK domain-like"/>
    <property type="match status" value="1"/>
</dbReference>
<dbReference type="Pfam" id="PF08926">
    <property type="entry name" value="DUF1908"/>
    <property type="match status" value="1"/>
</dbReference>
<dbReference type="GO" id="GO:0004674">
    <property type="term" value="F:protein serine/threonine kinase activity"/>
    <property type="evidence" value="ECO:0007669"/>
    <property type="project" value="InterPro"/>
</dbReference>
<feature type="compositionally biased region" description="Polar residues" evidence="1">
    <location>
        <begin position="258"/>
        <end position="269"/>
    </location>
</feature>
<feature type="region of interest" description="Disordered" evidence="1">
    <location>
        <begin position="507"/>
        <end position="549"/>
    </location>
</feature>
<feature type="non-terminal residue" evidence="3">
    <location>
        <position position="549"/>
    </location>
</feature>
<protein>
    <recommendedName>
        <fullName evidence="2">Microtubule-associated serine/threonine-protein kinase pre-PK domain-containing protein</fullName>
    </recommendedName>
</protein>
<keyword evidence="4" id="KW-1185">Reference proteome</keyword>
<feature type="compositionally biased region" description="Low complexity" evidence="1">
    <location>
        <begin position="270"/>
        <end position="279"/>
    </location>
</feature>
<reference evidence="3 4" key="1">
    <citation type="submission" date="2013-11" db="EMBL/GenBank/DDBJ databases">
        <title>Genome sequencing of Stegodyphus mimosarum.</title>
        <authorList>
            <person name="Bechsgaard J."/>
        </authorList>
    </citation>
    <scope>NUCLEOTIDE SEQUENCE [LARGE SCALE GENOMIC DNA]</scope>
</reference>
<dbReference type="AlphaFoldDB" id="A0A087TGN3"/>
<organism evidence="3 4">
    <name type="scientific">Stegodyphus mimosarum</name>
    <name type="common">African social velvet spider</name>
    <dbReference type="NCBI Taxonomy" id="407821"/>
    <lineage>
        <taxon>Eukaryota</taxon>
        <taxon>Metazoa</taxon>
        <taxon>Ecdysozoa</taxon>
        <taxon>Arthropoda</taxon>
        <taxon>Chelicerata</taxon>
        <taxon>Arachnida</taxon>
        <taxon>Araneae</taxon>
        <taxon>Araneomorphae</taxon>
        <taxon>Entelegynae</taxon>
        <taxon>Eresoidea</taxon>
        <taxon>Eresidae</taxon>
        <taxon>Stegodyphus</taxon>
    </lineage>
</organism>
<evidence type="ECO:0000256" key="1">
    <source>
        <dbReference type="SAM" id="MobiDB-lite"/>
    </source>
</evidence>
<feature type="compositionally biased region" description="Polar residues" evidence="1">
    <location>
        <begin position="18"/>
        <end position="34"/>
    </location>
</feature>